<dbReference type="GO" id="GO:0004400">
    <property type="term" value="F:histidinol-phosphate transaminase activity"/>
    <property type="evidence" value="ECO:0007669"/>
    <property type="project" value="UniProtKB-UniRule"/>
</dbReference>
<keyword evidence="9" id="KW-0028">Amino-acid biosynthesis</keyword>
<evidence type="ECO:0000256" key="9">
    <source>
        <dbReference type="HAMAP-Rule" id="MF_01023"/>
    </source>
</evidence>
<dbReference type="SUPFAM" id="SSF53383">
    <property type="entry name" value="PLP-dependent transferases"/>
    <property type="match status" value="1"/>
</dbReference>
<dbReference type="CDD" id="cd00609">
    <property type="entry name" value="AAT_like"/>
    <property type="match status" value="1"/>
</dbReference>
<evidence type="ECO:0000256" key="1">
    <source>
        <dbReference type="ARBA" id="ARBA00001933"/>
    </source>
</evidence>
<comment type="pathway">
    <text evidence="2 9">Amino-acid biosynthesis; L-histidine biosynthesis; L-histidine from 5-phospho-alpha-D-ribose 1-diphosphate: step 7/9.</text>
</comment>
<dbReference type="EMBL" id="RJVI01000002">
    <property type="protein sequence ID" value="ROR32293.1"/>
    <property type="molecule type" value="Genomic_DNA"/>
</dbReference>
<reference evidence="11 12" key="1">
    <citation type="submission" date="2018-11" db="EMBL/GenBank/DDBJ databases">
        <title>Genomic Encyclopedia of Type Strains, Phase IV (KMG-IV): sequencing the most valuable type-strain genomes for metagenomic binning, comparative biology and taxonomic classification.</title>
        <authorList>
            <person name="Goeker M."/>
        </authorList>
    </citation>
    <scope>NUCLEOTIDE SEQUENCE [LARGE SCALE GENOMIC DNA]</scope>
    <source>
        <strain evidence="11 12">DSM 100275</strain>
    </source>
</reference>
<dbReference type="OrthoDB" id="9813612at2"/>
<evidence type="ECO:0000256" key="8">
    <source>
        <dbReference type="ARBA" id="ARBA00047481"/>
    </source>
</evidence>
<feature type="domain" description="Aminotransferase class I/classII large" evidence="10">
    <location>
        <begin position="37"/>
        <end position="368"/>
    </location>
</feature>
<dbReference type="InterPro" id="IPR015421">
    <property type="entry name" value="PyrdxlP-dep_Trfase_major"/>
</dbReference>
<dbReference type="GO" id="GO:0000105">
    <property type="term" value="P:L-histidine biosynthetic process"/>
    <property type="evidence" value="ECO:0007669"/>
    <property type="project" value="UniProtKB-UniRule"/>
</dbReference>
<evidence type="ECO:0000256" key="6">
    <source>
        <dbReference type="ARBA" id="ARBA00022679"/>
    </source>
</evidence>
<dbReference type="HAMAP" id="MF_01023">
    <property type="entry name" value="HisC_aminotrans_2"/>
    <property type="match status" value="1"/>
</dbReference>
<dbReference type="InterPro" id="IPR015422">
    <property type="entry name" value="PyrdxlP-dep_Trfase_small"/>
</dbReference>
<dbReference type="InterPro" id="IPR015424">
    <property type="entry name" value="PyrdxlP-dep_Trfase"/>
</dbReference>
<gene>
    <name evidence="9" type="primary">hisC</name>
    <name evidence="11" type="ORF">EDC57_1491</name>
</gene>
<comment type="catalytic activity">
    <reaction evidence="8 9">
        <text>L-histidinol phosphate + 2-oxoglutarate = 3-(imidazol-4-yl)-2-oxopropyl phosphate + L-glutamate</text>
        <dbReference type="Rhea" id="RHEA:23744"/>
        <dbReference type="ChEBI" id="CHEBI:16810"/>
        <dbReference type="ChEBI" id="CHEBI:29985"/>
        <dbReference type="ChEBI" id="CHEBI:57766"/>
        <dbReference type="ChEBI" id="CHEBI:57980"/>
        <dbReference type="EC" id="2.6.1.9"/>
    </reaction>
</comment>
<proteinExistence type="inferred from homology"/>
<accession>A0A3N1Y0B5</accession>
<comment type="cofactor">
    <cofactor evidence="1 9">
        <name>pyridoxal 5'-phosphate</name>
        <dbReference type="ChEBI" id="CHEBI:597326"/>
    </cofactor>
</comment>
<dbReference type="Gene3D" id="3.90.1150.10">
    <property type="entry name" value="Aspartate Aminotransferase, domain 1"/>
    <property type="match status" value="1"/>
</dbReference>
<name>A0A3N1Y0B5_9GAMM</name>
<dbReference type="Proteomes" id="UP000276634">
    <property type="component" value="Unassembled WGS sequence"/>
</dbReference>
<dbReference type="RefSeq" id="WP_123401250.1">
    <property type="nucleotide sequence ID" value="NZ_RJVI01000002.1"/>
</dbReference>
<dbReference type="Pfam" id="PF00155">
    <property type="entry name" value="Aminotran_1_2"/>
    <property type="match status" value="1"/>
</dbReference>
<dbReference type="NCBIfam" id="TIGR01141">
    <property type="entry name" value="hisC"/>
    <property type="match status" value="1"/>
</dbReference>
<organism evidence="11 12">
    <name type="scientific">Inmirania thermothiophila</name>
    <dbReference type="NCBI Taxonomy" id="1750597"/>
    <lineage>
        <taxon>Bacteria</taxon>
        <taxon>Pseudomonadati</taxon>
        <taxon>Pseudomonadota</taxon>
        <taxon>Gammaproteobacteria</taxon>
        <taxon>Chromatiales</taxon>
        <taxon>Ectothiorhodospiraceae</taxon>
        <taxon>Inmirania</taxon>
    </lineage>
</organism>
<dbReference type="Gene3D" id="3.40.640.10">
    <property type="entry name" value="Type I PLP-dependent aspartate aminotransferase-like (Major domain)"/>
    <property type="match status" value="1"/>
</dbReference>
<keyword evidence="9" id="KW-0368">Histidine biosynthesis</keyword>
<evidence type="ECO:0000259" key="10">
    <source>
        <dbReference type="Pfam" id="PF00155"/>
    </source>
</evidence>
<evidence type="ECO:0000313" key="12">
    <source>
        <dbReference type="Proteomes" id="UP000276634"/>
    </source>
</evidence>
<keyword evidence="5 9" id="KW-0032">Aminotransferase</keyword>
<feature type="modified residue" description="N6-(pyridoxal phosphate)lysine" evidence="9">
    <location>
        <position position="235"/>
    </location>
</feature>
<dbReference type="EC" id="2.6.1.9" evidence="9"/>
<comment type="subunit">
    <text evidence="4 9">Homodimer.</text>
</comment>
<dbReference type="UniPathway" id="UPA00031">
    <property type="reaction ID" value="UER00012"/>
</dbReference>
<comment type="similarity">
    <text evidence="3 9">Belongs to the class-II pyridoxal-phosphate-dependent aminotransferase family. Histidinol-phosphate aminotransferase subfamily.</text>
</comment>
<dbReference type="PANTHER" id="PTHR43643:SF3">
    <property type="entry name" value="HISTIDINOL-PHOSPHATE AMINOTRANSFERASE"/>
    <property type="match status" value="1"/>
</dbReference>
<sequence length="372" mass="40250">MTDNAFLRLAHEGVRRLRPYQPGKPLSELERELGIRDAVKLASNENPLGPSPRALEAARAALAEAGLYPDGNGFELRAAIAARHDVDPACITLGNGSNDVLDLVARVFLGPGREAVFSEHGFVVYWLSTLAANAVPRMVPAHDGSRGPRRGHDLEAMRAAVGEATGVVYVANPNNPTGTWLRAAELEGFLAELPRHVIAVVDEAYFEYVEEPDYPDASRWLGRFPNLVVTRTFSKAHGLAALRVGYALSHPDVADLLNRVRQPFNVNHPAQAAAVAALGDADHVARSVAMNRAGMRQLEEGLRALGLHWIPSVGNFVTVDVGRPAAEVFQALLREGVIVRPVEEYGLPGHLRITVGTEAQNRRALEALGRVL</sequence>
<keyword evidence="7 9" id="KW-0663">Pyridoxal phosphate</keyword>
<protein>
    <recommendedName>
        <fullName evidence="9">Histidinol-phosphate aminotransferase</fullName>
        <ecNumber evidence="9">2.6.1.9</ecNumber>
    </recommendedName>
    <alternativeName>
        <fullName evidence="9">Imidazole acetol-phosphate transaminase</fullName>
    </alternativeName>
</protein>
<dbReference type="PANTHER" id="PTHR43643">
    <property type="entry name" value="HISTIDINOL-PHOSPHATE AMINOTRANSFERASE 2"/>
    <property type="match status" value="1"/>
</dbReference>
<evidence type="ECO:0000256" key="7">
    <source>
        <dbReference type="ARBA" id="ARBA00022898"/>
    </source>
</evidence>
<keyword evidence="12" id="KW-1185">Reference proteome</keyword>
<evidence type="ECO:0000256" key="5">
    <source>
        <dbReference type="ARBA" id="ARBA00022576"/>
    </source>
</evidence>
<comment type="caution">
    <text evidence="11">The sequence shown here is derived from an EMBL/GenBank/DDBJ whole genome shotgun (WGS) entry which is preliminary data.</text>
</comment>
<evidence type="ECO:0000313" key="11">
    <source>
        <dbReference type="EMBL" id="ROR32293.1"/>
    </source>
</evidence>
<dbReference type="InterPro" id="IPR050106">
    <property type="entry name" value="HistidinolP_aminotransfase"/>
</dbReference>
<keyword evidence="6 9" id="KW-0808">Transferase</keyword>
<dbReference type="AlphaFoldDB" id="A0A3N1Y0B5"/>
<evidence type="ECO:0000256" key="4">
    <source>
        <dbReference type="ARBA" id="ARBA00011738"/>
    </source>
</evidence>
<dbReference type="InterPro" id="IPR005861">
    <property type="entry name" value="HisP_aminotrans"/>
</dbReference>
<dbReference type="InterPro" id="IPR004839">
    <property type="entry name" value="Aminotransferase_I/II_large"/>
</dbReference>
<evidence type="ECO:0000256" key="2">
    <source>
        <dbReference type="ARBA" id="ARBA00005011"/>
    </source>
</evidence>
<evidence type="ECO:0000256" key="3">
    <source>
        <dbReference type="ARBA" id="ARBA00007970"/>
    </source>
</evidence>
<dbReference type="GO" id="GO:0030170">
    <property type="term" value="F:pyridoxal phosphate binding"/>
    <property type="evidence" value="ECO:0007669"/>
    <property type="project" value="InterPro"/>
</dbReference>